<evidence type="ECO:0000313" key="2">
    <source>
        <dbReference type="RefSeq" id="XP_010473622.1"/>
    </source>
</evidence>
<sequence length="129" mass="13870">MASRTLRYREALPDEYERTSDFLTCASCDVRVIGFVVDNESDQDSLNQQGTVAPSGLLSQQQNRLSAMDLGAVISTQELGGSSTSGSNEASSSSNIPIICIYCRETGAAADTVILFGDDQDQSYGMVLW</sequence>
<proteinExistence type="predicted"/>
<dbReference type="Proteomes" id="UP000694864">
    <property type="component" value="Chromosome 16"/>
</dbReference>
<dbReference type="RefSeq" id="XP_010473622.1">
    <property type="nucleotide sequence ID" value="XM_010475320.2"/>
</dbReference>
<accession>A0ABM0WNE1</accession>
<reference evidence="1" key="1">
    <citation type="journal article" date="2014" name="Nat. Commun.">
        <title>The emerging biofuel crop Camelina sativa retains a highly undifferentiated hexaploid genome structure.</title>
        <authorList>
            <person name="Kagale S."/>
            <person name="Koh C."/>
            <person name="Nixon J."/>
            <person name="Bollina V."/>
            <person name="Clarke W.E."/>
            <person name="Tuteja R."/>
            <person name="Spillane C."/>
            <person name="Robinson S.J."/>
            <person name="Links M.G."/>
            <person name="Clarke C."/>
            <person name="Higgins E.E."/>
            <person name="Huebert T."/>
            <person name="Sharpe A.G."/>
            <person name="Parkin I.A."/>
        </authorList>
    </citation>
    <scope>NUCLEOTIDE SEQUENCE [LARGE SCALE GENOMIC DNA]</scope>
    <source>
        <strain evidence="1">cv. DH55</strain>
    </source>
</reference>
<organism evidence="1 2">
    <name type="scientific">Camelina sativa</name>
    <name type="common">False flax</name>
    <name type="synonym">Myagrum sativum</name>
    <dbReference type="NCBI Taxonomy" id="90675"/>
    <lineage>
        <taxon>Eukaryota</taxon>
        <taxon>Viridiplantae</taxon>
        <taxon>Streptophyta</taxon>
        <taxon>Embryophyta</taxon>
        <taxon>Tracheophyta</taxon>
        <taxon>Spermatophyta</taxon>
        <taxon>Magnoliopsida</taxon>
        <taxon>eudicotyledons</taxon>
        <taxon>Gunneridae</taxon>
        <taxon>Pentapetalae</taxon>
        <taxon>rosids</taxon>
        <taxon>malvids</taxon>
        <taxon>Brassicales</taxon>
        <taxon>Brassicaceae</taxon>
        <taxon>Camelineae</taxon>
        <taxon>Camelina</taxon>
    </lineage>
</organism>
<protein>
    <submittedName>
        <fullName evidence="2">Uncharacterized protein LOC104753044</fullName>
    </submittedName>
</protein>
<reference evidence="2" key="2">
    <citation type="submission" date="2025-08" db="UniProtKB">
        <authorList>
            <consortium name="RefSeq"/>
        </authorList>
    </citation>
    <scope>IDENTIFICATION</scope>
    <source>
        <tissue evidence="2">Leaf</tissue>
    </source>
</reference>
<evidence type="ECO:0000313" key="1">
    <source>
        <dbReference type="Proteomes" id="UP000694864"/>
    </source>
</evidence>
<dbReference type="GeneID" id="104753044"/>
<gene>
    <name evidence="2" type="primary">LOC104753044</name>
</gene>
<name>A0ABM0WNE1_CAMSA</name>
<keyword evidence="1" id="KW-1185">Reference proteome</keyword>